<dbReference type="AlphaFoldDB" id="A0A0N1EAS0"/>
<comment type="caution">
    <text evidence="1">The sequence shown here is derived from an EMBL/GenBank/DDBJ whole genome shotgun (WGS) entry which is preliminary data.</text>
</comment>
<sequence>MLLLEKLNEFHTNYESLIALKKEIETMLSDENLKSKMQTSFETLKRDLENSLSSTLETKGDEHLKETMQSALAKVNELVIDNLDETASKVALNLNLESISKSVAKDFLKENENNFEKVLCEVLEQDTQMQTLIAAKKEEVTNAAQDFLNLLSKIDAKREFQNLTQDFLEDNKAEVLEFSDTSAILEYIKTSRELKEIIKFASKEATTQMISFENIQDFIIEALKNKGEEVFKDVADLQTLKEMRFEASLHLQAIALQSELHNIQKALNALADVAIAKKRLEMLQKYPNTESFHKSFAVI</sequence>
<protein>
    <submittedName>
        <fullName evidence="1">Uncharacterized protein</fullName>
    </submittedName>
</protein>
<dbReference type="Proteomes" id="UP000037997">
    <property type="component" value="Unassembled WGS sequence"/>
</dbReference>
<evidence type="ECO:0000313" key="2">
    <source>
        <dbReference type="Proteomes" id="UP000037997"/>
    </source>
</evidence>
<name>A0A0N1EAS0_9HELI</name>
<dbReference type="RefSeq" id="WP_054198692.1">
    <property type="nucleotide sequence ID" value="NZ_JNOC01000102.1"/>
</dbReference>
<proteinExistence type="predicted"/>
<organism evidence="1 2">
    <name type="scientific">Helicobacter pullorum</name>
    <dbReference type="NCBI Taxonomy" id="35818"/>
    <lineage>
        <taxon>Bacteria</taxon>
        <taxon>Pseudomonadati</taxon>
        <taxon>Campylobacterota</taxon>
        <taxon>Epsilonproteobacteria</taxon>
        <taxon>Campylobacterales</taxon>
        <taxon>Helicobacteraceae</taxon>
        <taxon>Helicobacter</taxon>
    </lineage>
</organism>
<reference evidence="1 2" key="1">
    <citation type="submission" date="2014-06" db="EMBL/GenBank/DDBJ databases">
        <title>Helicobacter pullorum isolates in fresh chicken meat - phenotypic and genotypic features.</title>
        <authorList>
            <person name="Borges V."/>
            <person name="Santos A."/>
            <person name="Correia C.B."/>
            <person name="Saraiva M."/>
            <person name="Menard A."/>
            <person name="Vieira L."/>
            <person name="Sampaio D.A."/>
            <person name="Gomes J.P."/>
            <person name="Oleastro M."/>
        </authorList>
    </citation>
    <scope>NUCLEOTIDE SEQUENCE [LARGE SCALE GENOMIC DNA]</scope>
    <source>
        <strain evidence="1 2">229334/12</strain>
    </source>
</reference>
<accession>A0A0N1EAS0</accession>
<gene>
    <name evidence="1" type="ORF">HPU229334_00230</name>
</gene>
<dbReference type="PATRIC" id="fig|35818.11.peg.45"/>
<dbReference type="EMBL" id="JNOC01000102">
    <property type="protein sequence ID" value="KPH54755.1"/>
    <property type="molecule type" value="Genomic_DNA"/>
</dbReference>
<evidence type="ECO:0000313" key="1">
    <source>
        <dbReference type="EMBL" id="KPH54755.1"/>
    </source>
</evidence>